<evidence type="ECO:0000256" key="17">
    <source>
        <dbReference type="SAM" id="Coils"/>
    </source>
</evidence>
<feature type="domain" description="Histidine kinase" evidence="19">
    <location>
        <begin position="385"/>
        <end position="594"/>
    </location>
</feature>
<gene>
    <name evidence="20" type="ORF">HNP52_003393</name>
</gene>
<keyword evidence="11" id="KW-0067">ATP-binding</keyword>
<keyword evidence="10 20" id="KW-0418">Kinase</keyword>
<dbReference type="AlphaFoldDB" id="A0A7W7NTV1"/>
<evidence type="ECO:0000259" key="19">
    <source>
        <dbReference type="PROSITE" id="PS50109"/>
    </source>
</evidence>
<dbReference type="Proteomes" id="UP000575241">
    <property type="component" value="Unassembled WGS sequence"/>
</dbReference>
<sequence>MSPAALLRRRNLALAGITLAAILLLAWAGSRWANGQARGSADAVAQQTARAHVGLLNSELQKFRLLPLVLSENPEIAPALRGGDPDAERRLNETLELLAARTDAAAIYAIDRKGRTVAASNWRLPTSFVGQQYGFRPYFRDAMERGASELFALGTISGRPGLYLARRVDRNGQALGVVVVKVEFDDVEAAWARAPGITVVTDAHGVILVTSIRDWRFKATQALDAATLADARRTLQFGAGPPRRAPLTIDGANARVEASGKAQRYRAAAEPAQLAGAHLVHLAPLDPPLAAARTQALLIALAILLAAGMLAGFALRSAEKRRLQRHHQARLEAEVERRTVELREANAQLIVESEERAEADRRYRAAREELAQASRLGSLGQITAGVAHEINQPVAAIRSFAENAETFLDRSAVDKARANLKQIVSLTERIGTITSELRAFARRKTPVEGSAELGSVLDGTLLLLGERARGVVTVKVSKAQRQLAVRGDRIRLEQILINLLQNALDAVQGSREARILVEGARDGDVARLSVIDNGPGVAPEIADTLFSPFTSAKEGGLGLGLAIARDIAREFGGDIVYAPGPDGGATFHLLLRVL</sequence>
<keyword evidence="17" id="KW-0175">Coiled coil</keyword>
<dbReference type="PRINTS" id="PR00344">
    <property type="entry name" value="BCTRLSENSOR"/>
</dbReference>
<keyword evidence="14 18" id="KW-0472">Membrane</keyword>
<dbReference type="PIRSF" id="PIRSF036431">
    <property type="entry name" value="STHK_DctB"/>
    <property type="match status" value="1"/>
</dbReference>
<dbReference type="Gene3D" id="1.10.287.130">
    <property type="match status" value="1"/>
</dbReference>
<evidence type="ECO:0000256" key="8">
    <source>
        <dbReference type="ARBA" id="ARBA00022692"/>
    </source>
</evidence>
<evidence type="ECO:0000256" key="18">
    <source>
        <dbReference type="SAM" id="Phobius"/>
    </source>
</evidence>
<feature type="coiled-coil region" evidence="17">
    <location>
        <begin position="328"/>
        <end position="376"/>
    </location>
</feature>
<dbReference type="InterPro" id="IPR017055">
    <property type="entry name" value="Sig_transdc_His_kinase_DctB"/>
</dbReference>
<dbReference type="PANTHER" id="PTHR43065:SF46">
    <property type="entry name" value="C4-DICARBOXYLATE TRANSPORT SENSOR PROTEIN DCTB"/>
    <property type="match status" value="1"/>
</dbReference>
<feature type="transmembrane region" description="Helical" evidence="18">
    <location>
        <begin position="296"/>
        <end position="315"/>
    </location>
</feature>
<dbReference type="SMART" id="SM00387">
    <property type="entry name" value="HATPase_c"/>
    <property type="match status" value="1"/>
</dbReference>
<evidence type="ECO:0000313" key="20">
    <source>
        <dbReference type="EMBL" id="MBB4840301.1"/>
    </source>
</evidence>
<evidence type="ECO:0000256" key="5">
    <source>
        <dbReference type="ARBA" id="ARBA00022519"/>
    </source>
</evidence>
<keyword evidence="8 18" id="KW-0812">Transmembrane</keyword>
<dbReference type="GO" id="GO:0005524">
    <property type="term" value="F:ATP binding"/>
    <property type="evidence" value="ECO:0007669"/>
    <property type="project" value="UniProtKB-KW"/>
</dbReference>
<keyword evidence="7 20" id="KW-0808">Transferase</keyword>
<dbReference type="SMART" id="SM00388">
    <property type="entry name" value="HisKA"/>
    <property type="match status" value="1"/>
</dbReference>
<accession>A0A7W7NTV1</accession>
<dbReference type="InterPro" id="IPR005467">
    <property type="entry name" value="His_kinase_dom"/>
</dbReference>
<keyword evidence="5" id="KW-0997">Cell inner membrane</keyword>
<evidence type="ECO:0000313" key="21">
    <source>
        <dbReference type="Proteomes" id="UP000575241"/>
    </source>
</evidence>
<keyword evidence="9" id="KW-0547">Nucleotide-binding</keyword>
<evidence type="ECO:0000256" key="16">
    <source>
        <dbReference type="ARBA" id="ARBA00073143"/>
    </source>
</evidence>
<dbReference type="InterPro" id="IPR036097">
    <property type="entry name" value="HisK_dim/P_sf"/>
</dbReference>
<dbReference type="PROSITE" id="PS50109">
    <property type="entry name" value="HIS_KIN"/>
    <property type="match status" value="1"/>
</dbReference>
<dbReference type="InterPro" id="IPR036890">
    <property type="entry name" value="HATPase_C_sf"/>
</dbReference>
<evidence type="ECO:0000256" key="10">
    <source>
        <dbReference type="ARBA" id="ARBA00022777"/>
    </source>
</evidence>
<dbReference type="CDD" id="cd12914">
    <property type="entry name" value="PDC1_DGC_like"/>
    <property type="match status" value="1"/>
</dbReference>
<evidence type="ECO:0000256" key="15">
    <source>
        <dbReference type="ARBA" id="ARBA00059004"/>
    </source>
</evidence>
<evidence type="ECO:0000256" key="2">
    <source>
        <dbReference type="ARBA" id="ARBA00004429"/>
    </source>
</evidence>
<dbReference type="GO" id="GO:0005886">
    <property type="term" value="C:plasma membrane"/>
    <property type="evidence" value="ECO:0007669"/>
    <property type="project" value="UniProtKB-SubCell"/>
</dbReference>
<comment type="caution">
    <text evidence="20">The sequence shown here is derived from an EMBL/GenBank/DDBJ whole genome shotgun (WGS) entry which is preliminary data.</text>
</comment>
<dbReference type="SUPFAM" id="SSF47384">
    <property type="entry name" value="Homodimeric domain of signal transducing histidine kinase"/>
    <property type="match status" value="1"/>
</dbReference>
<comment type="subcellular location">
    <subcellularLocation>
        <location evidence="2">Cell inner membrane</location>
        <topology evidence="2">Multi-pass membrane protein</topology>
    </subcellularLocation>
</comment>
<proteinExistence type="predicted"/>
<dbReference type="SUPFAM" id="SSF55874">
    <property type="entry name" value="ATPase domain of HSP90 chaperone/DNA topoisomerase II/histidine kinase"/>
    <property type="match status" value="1"/>
</dbReference>
<dbReference type="GO" id="GO:0000155">
    <property type="term" value="F:phosphorelay sensor kinase activity"/>
    <property type="evidence" value="ECO:0007669"/>
    <property type="project" value="InterPro"/>
</dbReference>
<dbReference type="InterPro" id="IPR003594">
    <property type="entry name" value="HATPase_dom"/>
</dbReference>
<comment type="function">
    <text evidence="15">Member of the two-component regulatory system DctB/DctD involved in the transport of C4-dicarboxylates. DctB functions as a membrane-associated protein kinase that phosphorylates DctD in response to environmental signals.</text>
</comment>
<keyword evidence="6" id="KW-0597">Phosphoprotein</keyword>
<evidence type="ECO:0000256" key="12">
    <source>
        <dbReference type="ARBA" id="ARBA00022989"/>
    </source>
</evidence>
<dbReference type="CDD" id="cd00082">
    <property type="entry name" value="HisKA"/>
    <property type="match status" value="1"/>
</dbReference>
<comment type="catalytic activity">
    <reaction evidence="1">
        <text>ATP + protein L-histidine = ADP + protein N-phospho-L-histidine.</text>
        <dbReference type="EC" id="2.7.13.3"/>
    </reaction>
</comment>
<protein>
    <recommendedName>
        <fullName evidence="16">C4-dicarboxylate transport sensor protein DctB</fullName>
        <ecNumber evidence="3">2.7.13.3</ecNumber>
    </recommendedName>
</protein>
<dbReference type="CDD" id="cd00075">
    <property type="entry name" value="HATPase"/>
    <property type="match status" value="1"/>
</dbReference>
<dbReference type="Gene3D" id="3.30.565.10">
    <property type="entry name" value="Histidine kinase-like ATPase, C-terminal domain"/>
    <property type="match status" value="1"/>
</dbReference>
<organism evidence="20 21">
    <name type="scientific">Sphingomonas kyeonggiensis</name>
    <dbReference type="NCBI Taxonomy" id="1268553"/>
    <lineage>
        <taxon>Bacteria</taxon>
        <taxon>Pseudomonadati</taxon>
        <taxon>Pseudomonadota</taxon>
        <taxon>Alphaproteobacteria</taxon>
        <taxon>Sphingomonadales</taxon>
        <taxon>Sphingomonadaceae</taxon>
        <taxon>Sphingomonas</taxon>
    </lineage>
</organism>
<keyword evidence="4" id="KW-1003">Cell membrane</keyword>
<dbReference type="Gene3D" id="3.30.450.20">
    <property type="entry name" value="PAS domain"/>
    <property type="match status" value="2"/>
</dbReference>
<dbReference type="PANTHER" id="PTHR43065">
    <property type="entry name" value="SENSOR HISTIDINE KINASE"/>
    <property type="match status" value="1"/>
</dbReference>
<dbReference type="Pfam" id="PF00512">
    <property type="entry name" value="HisKA"/>
    <property type="match status" value="1"/>
</dbReference>
<keyword evidence="12 18" id="KW-1133">Transmembrane helix</keyword>
<evidence type="ECO:0000256" key="14">
    <source>
        <dbReference type="ARBA" id="ARBA00023136"/>
    </source>
</evidence>
<evidence type="ECO:0000256" key="4">
    <source>
        <dbReference type="ARBA" id="ARBA00022475"/>
    </source>
</evidence>
<dbReference type="InterPro" id="IPR003661">
    <property type="entry name" value="HisK_dim/P_dom"/>
</dbReference>
<dbReference type="FunFam" id="1.10.287.130:FF:000049">
    <property type="entry name" value="C4-dicarboxylate transport sensor protein DctB"/>
    <property type="match status" value="1"/>
</dbReference>
<evidence type="ECO:0000256" key="1">
    <source>
        <dbReference type="ARBA" id="ARBA00000085"/>
    </source>
</evidence>
<dbReference type="EC" id="2.7.13.3" evidence="3"/>
<reference evidence="20 21" key="1">
    <citation type="submission" date="2020-08" db="EMBL/GenBank/DDBJ databases">
        <title>Functional genomics of gut bacteria from endangered species of beetles.</title>
        <authorList>
            <person name="Carlos-Shanley C."/>
        </authorList>
    </citation>
    <scope>NUCLEOTIDE SEQUENCE [LARGE SCALE GENOMIC DNA]</scope>
    <source>
        <strain evidence="20 21">S00224</strain>
    </source>
</reference>
<keyword evidence="13" id="KW-0902">Two-component regulatory system</keyword>
<evidence type="ECO:0000256" key="13">
    <source>
        <dbReference type="ARBA" id="ARBA00023012"/>
    </source>
</evidence>
<dbReference type="EMBL" id="JACHLN010000003">
    <property type="protein sequence ID" value="MBB4840301.1"/>
    <property type="molecule type" value="Genomic_DNA"/>
</dbReference>
<dbReference type="InterPro" id="IPR004358">
    <property type="entry name" value="Sig_transdc_His_kin-like_C"/>
</dbReference>
<dbReference type="Gene3D" id="6.10.250.3020">
    <property type="match status" value="1"/>
</dbReference>
<dbReference type="SUPFAM" id="SSF103190">
    <property type="entry name" value="Sensory domain-like"/>
    <property type="match status" value="1"/>
</dbReference>
<evidence type="ECO:0000256" key="9">
    <source>
        <dbReference type="ARBA" id="ARBA00022741"/>
    </source>
</evidence>
<dbReference type="Pfam" id="PF02518">
    <property type="entry name" value="HATPase_c"/>
    <property type="match status" value="1"/>
</dbReference>
<evidence type="ECO:0000256" key="6">
    <source>
        <dbReference type="ARBA" id="ARBA00022553"/>
    </source>
</evidence>
<evidence type="ECO:0000256" key="11">
    <source>
        <dbReference type="ARBA" id="ARBA00022840"/>
    </source>
</evidence>
<keyword evidence="21" id="KW-1185">Reference proteome</keyword>
<evidence type="ECO:0000256" key="7">
    <source>
        <dbReference type="ARBA" id="ARBA00022679"/>
    </source>
</evidence>
<dbReference type="InterPro" id="IPR029151">
    <property type="entry name" value="Sensor-like_sf"/>
</dbReference>
<dbReference type="RefSeq" id="WP_184168776.1">
    <property type="nucleotide sequence ID" value="NZ_JACHLN010000003.1"/>
</dbReference>
<name>A0A7W7NTV1_9SPHN</name>
<evidence type="ECO:0000256" key="3">
    <source>
        <dbReference type="ARBA" id="ARBA00012438"/>
    </source>
</evidence>